<keyword evidence="5" id="KW-0547">Nucleotide-binding</keyword>
<evidence type="ECO:0000256" key="13">
    <source>
        <dbReference type="ARBA" id="ARBA00073111"/>
    </source>
</evidence>
<organism evidence="17 18">
    <name type="scientific">Glossina brevipalpis</name>
    <dbReference type="NCBI Taxonomy" id="37001"/>
    <lineage>
        <taxon>Eukaryota</taxon>
        <taxon>Metazoa</taxon>
        <taxon>Ecdysozoa</taxon>
        <taxon>Arthropoda</taxon>
        <taxon>Hexapoda</taxon>
        <taxon>Insecta</taxon>
        <taxon>Pterygota</taxon>
        <taxon>Neoptera</taxon>
        <taxon>Endopterygota</taxon>
        <taxon>Diptera</taxon>
        <taxon>Brachycera</taxon>
        <taxon>Muscomorpha</taxon>
        <taxon>Hippoboscoidea</taxon>
        <taxon>Glossinidae</taxon>
        <taxon>Glossina</taxon>
    </lineage>
</organism>
<dbReference type="InterPro" id="IPR003152">
    <property type="entry name" value="FATC_dom"/>
</dbReference>
<keyword evidence="6" id="KW-0227">DNA damage</keyword>
<feature type="domain" description="PI3K/PI4K catalytic" evidence="14">
    <location>
        <begin position="2417"/>
        <end position="2725"/>
    </location>
</feature>
<dbReference type="PROSITE" id="PS00916">
    <property type="entry name" value="PI3_4_KINASE_2"/>
    <property type="match status" value="1"/>
</dbReference>
<dbReference type="Gene3D" id="1.10.1070.11">
    <property type="entry name" value="Phosphatidylinositol 3-/4-kinase, catalytic domain"/>
    <property type="match status" value="1"/>
</dbReference>
<evidence type="ECO:0000256" key="6">
    <source>
        <dbReference type="ARBA" id="ARBA00022763"/>
    </source>
</evidence>
<comment type="subcellular location">
    <subcellularLocation>
        <location evidence="1">Nucleus</location>
    </subcellularLocation>
</comment>
<dbReference type="InterPro" id="IPR011009">
    <property type="entry name" value="Kinase-like_dom_sf"/>
</dbReference>
<keyword evidence="8" id="KW-0067">ATP-binding</keyword>
<dbReference type="InterPro" id="IPR003151">
    <property type="entry name" value="PIK-rel_kinase_FAT"/>
</dbReference>
<dbReference type="VEuPathDB" id="VectorBase:GBRI023268"/>
<evidence type="ECO:0000256" key="3">
    <source>
        <dbReference type="ARBA" id="ARBA00022527"/>
    </source>
</evidence>
<evidence type="ECO:0000256" key="1">
    <source>
        <dbReference type="ARBA" id="ARBA00004123"/>
    </source>
</evidence>
<evidence type="ECO:0000256" key="8">
    <source>
        <dbReference type="ARBA" id="ARBA00022840"/>
    </source>
</evidence>
<comment type="catalytic activity">
    <reaction evidence="12">
        <text>L-seryl-[protein] + ATP = O-phospho-L-seryl-[protein] + ADP + H(+)</text>
        <dbReference type="Rhea" id="RHEA:17989"/>
        <dbReference type="Rhea" id="RHEA-COMP:9863"/>
        <dbReference type="Rhea" id="RHEA-COMP:11604"/>
        <dbReference type="ChEBI" id="CHEBI:15378"/>
        <dbReference type="ChEBI" id="CHEBI:29999"/>
        <dbReference type="ChEBI" id="CHEBI:30616"/>
        <dbReference type="ChEBI" id="CHEBI:83421"/>
        <dbReference type="ChEBI" id="CHEBI:456216"/>
        <dbReference type="EC" id="2.7.11.1"/>
    </reaction>
</comment>
<dbReference type="PROSITE" id="PS00915">
    <property type="entry name" value="PI3_4_KINASE_1"/>
    <property type="match status" value="1"/>
</dbReference>
<dbReference type="InterPro" id="IPR018936">
    <property type="entry name" value="PI3/4_kinase_CS"/>
</dbReference>
<keyword evidence="3" id="KW-0723">Serine/threonine-protein kinase</keyword>
<accession>A0A1A9WKS3</accession>
<feature type="domain" description="FAT" evidence="15">
    <location>
        <begin position="1718"/>
        <end position="2322"/>
    </location>
</feature>
<proteinExistence type="predicted"/>
<dbReference type="Pfam" id="PF02260">
    <property type="entry name" value="FATC"/>
    <property type="match status" value="1"/>
</dbReference>
<dbReference type="CDD" id="cd05171">
    <property type="entry name" value="PIKKc_ATM"/>
    <property type="match status" value="1"/>
</dbReference>
<dbReference type="PANTHER" id="PTHR37079:SF4">
    <property type="entry name" value="SERINE_THREONINE-PROTEIN KINASE ATM"/>
    <property type="match status" value="1"/>
</dbReference>
<evidence type="ECO:0000313" key="17">
    <source>
        <dbReference type="EnsemblMetazoa" id="GBRI023268-PA"/>
    </source>
</evidence>
<dbReference type="SUPFAM" id="SSF56112">
    <property type="entry name" value="Protein kinase-like (PK-like)"/>
    <property type="match status" value="1"/>
</dbReference>
<keyword evidence="4" id="KW-0808">Transferase</keyword>
<dbReference type="GO" id="GO:0006281">
    <property type="term" value="P:DNA repair"/>
    <property type="evidence" value="ECO:0007669"/>
    <property type="project" value="InterPro"/>
</dbReference>
<evidence type="ECO:0000313" key="18">
    <source>
        <dbReference type="Proteomes" id="UP000091820"/>
    </source>
</evidence>
<evidence type="ECO:0000256" key="7">
    <source>
        <dbReference type="ARBA" id="ARBA00022777"/>
    </source>
</evidence>
<evidence type="ECO:0000256" key="9">
    <source>
        <dbReference type="ARBA" id="ARBA00023242"/>
    </source>
</evidence>
<evidence type="ECO:0000256" key="11">
    <source>
        <dbReference type="ARBA" id="ARBA00047899"/>
    </source>
</evidence>
<dbReference type="Pfam" id="PF02259">
    <property type="entry name" value="FAT"/>
    <property type="match status" value="1"/>
</dbReference>
<dbReference type="GO" id="GO:0004674">
    <property type="term" value="F:protein serine/threonine kinase activity"/>
    <property type="evidence" value="ECO:0007669"/>
    <property type="project" value="UniProtKB-KW"/>
</dbReference>
<dbReference type="InterPro" id="IPR014009">
    <property type="entry name" value="PIK_FAT"/>
</dbReference>
<dbReference type="InterPro" id="IPR000403">
    <property type="entry name" value="PI3/4_kinase_cat_dom"/>
</dbReference>
<dbReference type="GO" id="GO:0005524">
    <property type="term" value="F:ATP binding"/>
    <property type="evidence" value="ECO:0007669"/>
    <property type="project" value="UniProtKB-KW"/>
</dbReference>
<dbReference type="FunFam" id="3.30.1010.10:FF:000023">
    <property type="entry name" value="Serine/threonine-protein kinase ATM"/>
    <property type="match status" value="1"/>
</dbReference>
<dbReference type="PANTHER" id="PTHR37079">
    <property type="entry name" value="SERINE/THREONINE-PROTEIN KINASE ATM"/>
    <property type="match status" value="1"/>
</dbReference>
<evidence type="ECO:0000256" key="10">
    <source>
        <dbReference type="ARBA" id="ARBA00023306"/>
    </source>
</evidence>
<keyword evidence="7" id="KW-0418">Kinase</keyword>
<dbReference type="InterPro" id="IPR044107">
    <property type="entry name" value="PIKKc_ATM"/>
</dbReference>
<name>A0A1A9WKS3_9MUSC</name>
<reference evidence="18" key="1">
    <citation type="submission" date="2014-03" db="EMBL/GenBank/DDBJ databases">
        <authorList>
            <person name="Aksoy S."/>
            <person name="Warren W."/>
            <person name="Wilson R.K."/>
        </authorList>
    </citation>
    <scope>NUCLEOTIDE SEQUENCE [LARGE SCALE GENOMIC DNA]</scope>
    <source>
        <strain evidence="18">IAEA</strain>
    </source>
</reference>
<feature type="domain" description="FATC" evidence="16">
    <location>
        <begin position="2727"/>
        <end position="2759"/>
    </location>
</feature>
<dbReference type="PROSITE" id="PS50290">
    <property type="entry name" value="PI3_4_KINASE_3"/>
    <property type="match status" value="1"/>
</dbReference>
<dbReference type="PROSITE" id="PS51189">
    <property type="entry name" value="FAT"/>
    <property type="match status" value="1"/>
</dbReference>
<dbReference type="InterPro" id="IPR036940">
    <property type="entry name" value="PI3/4_kinase_cat_sf"/>
</dbReference>
<keyword evidence="10" id="KW-0131">Cell cycle</keyword>
<comment type="catalytic activity">
    <reaction evidence="11">
        <text>L-threonyl-[protein] + ATP = O-phospho-L-threonyl-[protein] + ADP + H(+)</text>
        <dbReference type="Rhea" id="RHEA:46608"/>
        <dbReference type="Rhea" id="RHEA-COMP:11060"/>
        <dbReference type="Rhea" id="RHEA-COMP:11605"/>
        <dbReference type="ChEBI" id="CHEBI:15378"/>
        <dbReference type="ChEBI" id="CHEBI:30013"/>
        <dbReference type="ChEBI" id="CHEBI:30616"/>
        <dbReference type="ChEBI" id="CHEBI:61977"/>
        <dbReference type="ChEBI" id="CHEBI:456216"/>
        <dbReference type="EC" id="2.7.11.1"/>
    </reaction>
</comment>
<dbReference type="Pfam" id="PF23593">
    <property type="entry name" value="HEAT_ATR"/>
    <property type="match status" value="1"/>
</dbReference>
<dbReference type="GO" id="GO:0005634">
    <property type="term" value="C:nucleus"/>
    <property type="evidence" value="ECO:0007669"/>
    <property type="project" value="UniProtKB-SubCell"/>
</dbReference>
<evidence type="ECO:0000256" key="5">
    <source>
        <dbReference type="ARBA" id="ARBA00022741"/>
    </source>
</evidence>
<dbReference type="SMART" id="SM01343">
    <property type="entry name" value="FATC"/>
    <property type="match status" value="1"/>
</dbReference>
<dbReference type="InterPro" id="IPR038980">
    <property type="entry name" value="ATM_plant"/>
</dbReference>
<dbReference type="Pfam" id="PF00454">
    <property type="entry name" value="PI3_PI4_kinase"/>
    <property type="match status" value="1"/>
</dbReference>
<dbReference type="PROSITE" id="PS51190">
    <property type="entry name" value="FATC"/>
    <property type="match status" value="1"/>
</dbReference>
<dbReference type="Gene3D" id="3.30.1010.10">
    <property type="entry name" value="Phosphatidylinositol 3-kinase Catalytic Subunit, Chain A, domain 4"/>
    <property type="match status" value="1"/>
</dbReference>
<sequence>MSNITGVINKLCAELRSEKIGTRNKAAEELDNHLNSSKSELLLQLSKRNSDDVSWTTVFKSTIDATIKHAIKVEAAKDTKTYQSMRNKCSIYKAIFNKLINYNLEDPEHLLNKATLFEGFQDGFRCKAAVQQFNDLFLNILNQGIFKSHTYVRELKLNEFSIILSYLFDTNNGDGHNFNALKTIIKTIELSQEYVLLNADVMTYFPEIMNFIPAANDDSRKADVIRLYYLMISQNFVDYHHIICHDLQNIVPALCGFYQYNMQITTKEMLFKSLLISIELLYPYIHLGDNNTINVTLDDSWPKTLKKLKTLIDIEIKQRYTSHYYINRSQKQLHTGSFTKMAALIVYLIFWRSNEIEDNSENISESRSKLPRSEDKLNIILNLLQEPAGKYNDIWLSILAELTVEVGNIINICNYQVLLENVLRILKIYENAKNLRNIRICLKALLIKTAIFTQTKSLPMNYCDQEWLKVIEFILADTASDSEIITEKQLLINDLIVYQKLNANQCISLMTSYVANPIRRPEYIITVRHILQQADQIGIDKTSEFMTRCIRWICCENDKNEAKSILMNIEPIKPELIFDTCAIAVTNILDNSQVNDFAPNNNEMNNNLEFLLYKYNREFVALKRHGLSHNTSSRKVSSEQKNCMFQSNYEFLMNIMNYETSKSVTSKDMLVDLTALHKMTLLMKSLLQYGIFDENTYTECPLIKRIGLFLSHLELQFRSNQPKNIESSALLEIFTILEKVVICFTTDYVLLHYLERQPIEEMIEFVGLTLKYIAKQYNVNNEHDDDWSVLHVTYPCLRILAMLCASTTHSTDAFKYIASYSFYTKKKDEIKIILSLTRIFCSQKSICEEIADWFVDKLKTIFKIYYTDIELIEDIVSMIPSIFIYINQYENHLDNMLLAVFSLLKISFRKSYSCKMITRIIESVSAIARDCHNIFIEGNFKNICISVVKFLTFNSLEIQFATINTIAALMDINWQKNAKKHLEIYHEFCDDIYKTIEWKKLRLSQTSESSQDQLQNDKALNVQLLVSLLTFSCFHREAALQELSYVCALYKLTEADLHAFRKVADYCKTNLTQLTKPYIFNAIENWINKSFPITKFPFYLCYETKDDFIQNNIREIVTCLLLNNKSDELQKLHKYGTPERLIEIASPAIRAFTLCGKYECNRNTDLRENVNNILKLNLNLSEIWNTNLIFYYLLKLLMDNKHAKSVVGFSVFYQTPKWYNIDYDTFMHIIMNTKQSEITICKVMINDALSLVKTSSAMKKTCSDNLFIFETLGDFYRFFVLADLMITSFNYKNMPNGCIKYFTQDLLLFNLYILEQDIDEQLQTFALLALEIFLKKYCDISISLDIVQSNSSYIFRILRIIFENHNNEENQKKALSIIDDLIENANISKADKHNIMLVLNDHELFNNKCIEKPTTNSVQYESVLRKFIESKDYSNIDHLKVIHQSILKHKEFLQNENNLLYKLLQKLLQIVRHSQHELTCFEALKCLGEIGPLNLTQATYYFEATNEFNDVDFLSTDPIAEFCKRLYMILEKLLQSFHVSIEELVICVAQYLVNSKMGTTLLSDFPYFHVFRSVLKKNYLDLCYKIDALDWLATLKRSETLGCEKWMCEFVSDIFEQCEWTHFRNLAKQDFYFSENILQYFIEMLIKCRTSHVDDIILMLDHFFDEFMNYQNGNGMVAESISITKQIYKEKRVINMMLQICECVRIHNSWHLPLKLLNVAKACNYCQAYFLSIMYLEMWALQEKDSSVDMNNFEIISNQQFQEVAKKAYESIGCTDAISGFINPLQSRLDYLDLTNNWDDILIEATYHKDSNSHEMFSSVLKRNGVLEFADAISSNRKVDYEICWRLCRWDTVVEGHSRVNTLNDIEEEFQKHHFNSLKCLYNREENSSLAAIKKSRDCVFSILKEISIECLQCVYKYLTWLQMLQQTDDFCMIQFFRSASVNDIFKKWQMEANDLRYGNFSSKELILAHQAALFNTAGIRTSRKIQEFYKEDPIEKCLLQCIHECKNAGQINLAKHYVSMLKNKTIISENPKMKVCALLEDAEICLKTGKAEISKIIFHHISKTKDYYSCLERVRAMQMNGEYLMETNTEAFELVLIKYFQGSLELLKKFDNSKEAILKKFPNQFDLNKFPDFEAECKRNAYETIGKYADREYTQLYVYVNSDRFNVKRKIMENNRQAAQSVDRGNADRDKITGVTFMNRFSNIDEKEINKVQQKLTRNLCLAVEHYMKSCCLDTTVASPAIYRIIALWFANKRNDELRKEIEDNISNVPSYKFICVLNQLTAHLNSKDKDFLQLLKSVLIRCVQEHPHQTLYQLYPLIYGHIDDSQENSDERSHIAKDIIAKARTAINVNIIKQLEKVLPALIEFANEIVDTKNKNISISNNMKNLKNLDAIQCPTIELPARIDLNYNITSIIRWETKISLVGGINAPKKLSCLCSDGITRSQLLKGKDDLRQDAVMQQAFCMINNLLEKDPEAVERKLKIRTYKIVPLSTRSGILEWCQNTTPIGSYLNNAHKKYHPKDYTVSKCRQMALQHLKSSAEKRLEAFTYICENMKPVFHYFFFENFHQAGIWFERRLAYINSVAATSMVGFVLGLGDRHVQNILIDEKTAEVIHIDFGIAFEQGKIMPTPETVPFRLTRDMVAPMGVSGPQGVFKKSCETTMTVLRHHQEVITTILEVLLYDPLYIWKVVPQIEQKEDGVDTKNSMAQRALLVVQNKLEGKQEGISGASSVKVQVERIINEATSSRNLCMLFPGWDPYL</sequence>
<dbReference type="EnsemblMetazoa" id="GBRI023268-RA">
    <property type="protein sequence ID" value="GBRI023268-PA"/>
    <property type="gene ID" value="GBRI023268"/>
</dbReference>
<reference evidence="17" key="2">
    <citation type="submission" date="2020-05" db="UniProtKB">
        <authorList>
            <consortium name="EnsemblMetazoa"/>
        </authorList>
    </citation>
    <scope>IDENTIFICATION</scope>
    <source>
        <strain evidence="17">IAEA</strain>
    </source>
</reference>
<protein>
    <recommendedName>
        <fullName evidence="13">Serine/threonine-protein kinase ATM</fullName>
        <ecNumber evidence="2">2.7.11.1</ecNumber>
    </recommendedName>
</protein>
<evidence type="ECO:0000259" key="14">
    <source>
        <dbReference type="PROSITE" id="PS50290"/>
    </source>
</evidence>
<evidence type="ECO:0000259" key="16">
    <source>
        <dbReference type="PROSITE" id="PS51190"/>
    </source>
</evidence>
<evidence type="ECO:0000259" key="15">
    <source>
        <dbReference type="PROSITE" id="PS51189"/>
    </source>
</evidence>
<evidence type="ECO:0000256" key="4">
    <source>
        <dbReference type="ARBA" id="ARBA00022679"/>
    </source>
</evidence>
<evidence type="ECO:0000256" key="2">
    <source>
        <dbReference type="ARBA" id="ARBA00012513"/>
    </source>
</evidence>
<dbReference type="Proteomes" id="UP000091820">
    <property type="component" value="Unassembled WGS sequence"/>
</dbReference>
<keyword evidence="9" id="KW-0539">Nucleus</keyword>
<dbReference type="STRING" id="37001.A0A1A9WKS3"/>
<keyword evidence="18" id="KW-1185">Reference proteome</keyword>
<dbReference type="InterPro" id="IPR057564">
    <property type="entry name" value="HEAT_ATR"/>
</dbReference>
<evidence type="ECO:0000256" key="12">
    <source>
        <dbReference type="ARBA" id="ARBA00048679"/>
    </source>
</evidence>
<dbReference type="SMART" id="SM00146">
    <property type="entry name" value="PI3Kc"/>
    <property type="match status" value="1"/>
</dbReference>
<dbReference type="EC" id="2.7.11.1" evidence="2"/>